<dbReference type="AlphaFoldDB" id="A0AAE1AZ57"/>
<organism evidence="1 2">
    <name type="scientific">Elysia crispata</name>
    <name type="common">lettuce slug</name>
    <dbReference type="NCBI Taxonomy" id="231223"/>
    <lineage>
        <taxon>Eukaryota</taxon>
        <taxon>Metazoa</taxon>
        <taxon>Spiralia</taxon>
        <taxon>Lophotrochozoa</taxon>
        <taxon>Mollusca</taxon>
        <taxon>Gastropoda</taxon>
        <taxon>Heterobranchia</taxon>
        <taxon>Euthyneura</taxon>
        <taxon>Panpulmonata</taxon>
        <taxon>Sacoglossa</taxon>
        <taxon>Placobranchoidea</taxon>
        <taxon>Plakobranchidae</taxon>
        <taxon>Elysia</taxon>
    </lineage>
</organism>
<evidence type="ECO:0000313" key="1">
    <source>
        <dbReference type="EMBL" id="KAK3796578.1"/>
    </source>
</evidence>
<protein>
    <submittedName>
        <fullName evidence="1">Uncharacterized protein</fullName>
    </submittedName>
</protein>
<name>A0AAE1AZ57_9GAST</name>
<dbReference type="Proteomes" id="UP001283361">
    <property type="component" value="Unassembled WGS sequence"/>
</dbReference>
<proteinExistence type="predicted"/>
<sequence length="209" mass="22466">MVLGQGVSPACVVIDGTTLLAICAQQTPGYAVIGGGAVMTNGCCRLCPVCGLCNVRGRERRRSMAVRCSKLQAGNRQDEGATLRVFAHNSHMQRTGLLPDGSLLVNHDASMLRATLLQTGCVTCSSTLTFTLPSTEAIVPIIFIFNGQSREGRCDTPEGRLDIELLAHFRRMTSRASSSVKAFNLIHGPLCSFPFALLHRYGWRSSAPA</sequence>
<gene>
    <name evidence="1" type="ORF">RRG08_057829</name>
</gene>
<comment type="caution">
    <text evidence="1">The sequence shown here is derived from an EMBL/GenBank/DDBJ whole genome shotgun (WGS) entry which is preliminary data.</text>
</comment>
<reference evidence="1" key="1">
    <citation type="journal article" date="2023" name="G3 (Bethesda)">
        <title>A reference genome for the long-term kleptoplast-retaining sea slug Elysia crispata morphotype clarki.</title>
        <authorList>
            <person name="Eastman K.E."/>
            <person name="Pendleton A.L."/>
            <person name="Shaikh M.A."/>
            <person name="Suttiyut T."/>
            <person name="Ogas R."/>
            <person name="Tomko P."/>
            <person name="Gavelis G."/>
            <person name="Widhalm J.R."/>
            <person name="Wisecaver J.H."/>
        </authorList>
    </citation>
    <scope>NUCLEOTIDE SEQUENCE</scope>
    <source>
        <strain evidence="1">ECLA1</strain>
    </source>
</reference>
<dbReference type="EMBL" id="JAWDGP010000872">
    <property type="protein sequence ID" value="KAK3796578.1"/>
    <property type="molecule type" value="Genomic_DNA"/>
</dbReference>
<evidence type="ECO:0000313" key="2">
    <source>
        <dbReference type="Proteomes" id="UP001283361"/>
    </source>
</evidence>
<accession>A0AAE1AZ57</accession>
<keyword evidence="2" id="KW-1185">Reference proteome</keyword>